<dbReference type="EMBL" id="LS974621">
    <property type="protein sequence ID" value="CAG7875681.1"/>
    <property type="molecule type" value="Genomic_DNA"/>
</dbReference>
<dbReference type="Gramene" id="A05p22020.2_BraZ1">
    <property type="protein sequence ID" value="A05p22020.2_BraZ1.CDS"/>
    <property type="gene ID" value="A05g22020.2_BraZ1"/>
</dbReference>
<reference evidence="1 2" key="1">
    <citation type="submission" date="2021-07" db="EMBL/GenBank/DDBJ databases">
        <authorList>
            <consortium name="Genoscope - CEA"/>
            <person name="William W."/>
        </authorList>
    </citation>
    <scope>NUCLEOTIDE SEQUENCE [LARGE SCALE GENOMIC DNA]</scope>
</reference>
<accession>A0A8D9DGH5</accession>
<organism evidence="1 2">
    <name type="scientific">Brassica campestris</name>
    <name type="common">Field mustard</name>
    <dbReference type="NCBI Taxonomy" id="3711"/>
    <lineage>
        <taxon>Eukaryota</taxon>
        <taxon>Viridiplantae</taxon>
        <taxon>Streptophyta</taxon>
        <taxon>Embryophyta</taxon>
        <taxon>Tracheophyta</taxon>
        <taxon>Spermatophyta</taxon>
        <taxon>Magnoliopsida</taxon>
        <taxon>eudicotyledons</taxon>
        <taxon>Gunneridae</taxon>
        <taxon>Pentapetalae</taxon>
        <taxon>rosids</taxon>
        <taxon>malvids</taxon>
        <taxon>Brassicales</taxon>
        <taxon>Brassicaceae</taxon>
        <taxon>Brassiceae</taxon>
        <taxon>Brassica</taxon>
    </lineage>
</organism>
<sequence length="93" mass="10490">INPPIRHDSEFTCRSDTEWKKELNTGGLAWSFYNSSAIVGDSSFSEIHGILSDIHLLSISFVSISFRFSHRENLKFEDSMAKQALRSSVVNPV</sequence>
<protein>
    <submittedName>
        <fullName evidence="1">Uncharacterized protein</fullName>
    </submittedName>
</protein>
<evidence type="ECO:0000313" key="1">
    <source>
        <dbReference type="EMBL" id="CAG7875681.1"/>
    </source>
</evidence>
<gene>
    <name evidence="1" type="ORF">BRAPAZ1V2_A05P22020.2</name>
</gene>
<dbReference type="AlphaFoldDB" id="A0A8D9DGH5"/>
<feature type="non-terminal residue" evidence="1">
    <location>
        <position position="1"/>
    </location>
</feature>
<name>A0A8D9DGH5_BRACM</name>
<evidence type="ECO:0000313" key="2">
    <source>
        <dbReference type="Proteomes" id="UP000694005"/>
    </source>
</evidence>
<proteinExistence type="predicted"/>
<dbReference type="Proteomes" id="UP000694005">
    <property type="component" value="Chromosome A05"/>
</dbReference>